<dbReference type="GO" id="GO:0043190">
    <property type="term" value="C:ATP-binding cassette (ABC) transporter complex"/>
    <property type="evidence" value="ECO:0007669"/>
    <property type="project" value="InterPro"/>
</dbReference>
<evidence type="ECO:0000256" key="5">
    <source>
        <dbReference type="ARBA" id="ARBA00022475"/>
    </source>
</evidence>
<dbReference type="SMART" id="SM00382">
    <property type="entry name" value="AAA"/>
    <property type="match status" value="1"/>
</dbReference>
<dbReference type="GO" id="GO:0005524">
    <property type="term" value="F:ATP binding"/>
    <property type="evidence" value="ECO:0007669"/>
    <property type="project" value="UniProtKB-KW"/>
</dbReference>
<dbReference type="Pfam" id="PF00528">
    <property type="entry name" value="BPD_transp_1"/>
    <property type="match status" value="1"/>
</dbReference>
<keyword evidence="11 14" id="KW-0472">Membrane</keyword>
<dbReference type="PANTHER" id="PTHR43166">
    <property type="entry name" value="AMINO ACID IMPORT ATP-BINDING PROTEIN"/>
    <property type="match status" value="1"/>
</dbReference>
<keyword evidence="9" id="KW-0029">Amino-acid transport</keyword>
<dbReference type="FunFam" id="3.40.50.300:FF:000020">
    <property type="entry name" value="Amino acid ABC transporter ATP-binding component"/>
    <property type="match status" value="1"/>
</dbReference>
<feature type="transmembrane region" description="Helical" evidence="14">
    <location>
        <begin position="143"/>
        <end position="165"/>
    </location>
</feature>
<comment type="similarity">
    <text evidence="14">Belongs to the binding-protein-dependent transport system permease family.</text>
</comment>
<dbReference type="RefSeq" id="WP_425572335.1">
    <property type="nucleotide sequence ID" value="NZ_BAABKA010000048.1"/>
</dbReference>
<dbReference type="GO" id="GO:0016887">
    <property type="term" value="F:ATP hydrolysis activity"/>
    <property type="evidence" value="ECO:0007669"/>
    <property type="project" value="InterPro"/>
</dbReference>
<keyword evidence="10 14" id="KW-1133">Transmembrane helix</keyword>
<proteinExistence type="inferred from homology"/>
<feature type="domain" description="ABC transporter" evidence="15">
    <location>
        <begin position="330"/>
        <end position="574"/>
    </location>
</feature>
<dbReference type="PANTHER" id="PTHR43166:SF9">
    <property type="entry name" value="GLUTAMATE_ASPARTATE IMPORT ATP-BINDING PROTEIN GLTL"/>
    <property type="match status" value="1"/>
</dbReference>
<dbReference type="Gene3D" id="3.40.50.300">
    <property type="entry name" value="P-loop containing nucleotide triphosphate hydrolases"/>
    <property type="match status" value="1"/>
</dbReference>
<comment type="subcellular location">
    <subcellularLocation>
        <location evidence="2 14">Cell membrane</location>
        <topology evidence="2 14">Multi-pass membrane protein</topology>
    </subcellularLocation>
    <subcellularLocation>
        <location evidence="1">Cell membrane</location>
        <topology evidence="1">Peripheral membrane protein</topology>
    </subcellularLocation>
</comment>
<dbReference type="InterPro" id="IPR027417">
    <property type="entry name" value="P-loop_NTPase"/>
</dbReference>
<evidence type="ECO:0000259" key="15">
    <source>
        <dbReference type="PROSITE" id="PS50893"/>
    </source>
</evidence>
<comment type="similarity">
    <text evidence="3">Belongs to the ABC transporter superfamily.</text>
</comment>
<organism evidence="17 18">
    <name type="scientific">Nonomuraea thailandensis</name>
    <dbReference type="NCBI Taxonomy" id="1188745"/>
    <lineage>
        <taxon>Bacteria</taxon>
        <taxon>Bacillati</taxon>
        <taxon>Actinomycetota</taxon>
        <taxon>Actinomycetes</taxon>
        <taxon>Streptosporangiales</taxon>
        <taxon>Streptosporangiaceae</taxon>
        <taxon>Nonomuraea</taxon>
    </lineage>
</organism>
<evidence type="ECO:0000256" key="4">
    <source>
        <dbReference type="ARBA" id="ARBA00022448"/>
    </source>
</evidence>
<protein>
    <recommendedName>
        <fullName evidence="12">ABC-type polar-amino-acid transporter</fullName>
        <ecNumber evidence="12">7.4.2.1</ecNumber>
    </recommendedName>
</protein>
<dbReference type="CDD" id="cd03262">
    <property type="entry name" value="ABC_HisP_GlnQ"/>
    <property type="match status" value="1"/>
</dbReference>
<feature type="transmembrane region" description="Helical" evidence="14">
    <location>
        <begin position="28"/>
        <end position="46"/>
    </location>
</feature>
<keyword evidence="4 14" id="KW-0813">Transport</keyword>
<keyword evidence="8" id="KW-0067">ATP-binding</keyword>
<dbReference type="InterPro" id="IPR000515">
    <property type="entry name" value="MetI-like"/>
</dbReference>
<evidence type="ECO:0000256" key="1">
    <source>
        <dbReference type="ARBA" id="ARBA00004202"/>
    </source>
</evidence>
<evidence type="ECO:0000256" key="13">
    <source>
        <dbReference type="ARBA" id="ARBA00047624"/>
    </source>
</evidence>
<dbReference type="PROSITE" id="PS50928">
    <property type="entry name" value="ABC_TM1"/>
    <property type="match status" value="1"/>
</dbReference>
<evidence type="ECO:0000256" key="7">
    <source>
        <dbReference type="ARBA" id="ARBA00022741"/>
    </source>
</evidence>
<feature type="transmembrane region" description="Helical" evidence="14">
    <location>
        <begin position="105"/>
        <end position="131"/>
    </location>
</feature>
<dbReference type="Gene3D" id="1.10.3720.10">
    <property type="entry name" value="MetI-like"/>
    <property type="match status" value="1"/>
</dbReference>
<keyword evidence="18" id="KW-1185">Reference proteome</keyword>
<dbReference type="InterPro" id="IPR035906">
    <property type="entry name" value="MetI-like_sf"/>
</dbReference>
<evidence type="ECO:0000256" key="2">
    <source>
        <dbReference type="ARBA" id="ARBA00004651"/>
    </source>
</evidence>
<dbReference type="CDD" id="cd06261">
    <property type="entry name" value="TM_PBP2"/>
    <property type="match status" value="1"/>
</dbReference>
<dbReference type="FunFam" id="1.10.3720.10:FF:000006">
    <property type="entry name" value="Glutamate/aspartate ABC transporter, permease protein GltK"/>
    <property type="match status" value="1"/>
</dbReference>
<evidence type="ECO:0000313" key="17">
    <source>
        <dbReference type="EMBL" id="MCP2354743.1"/>
    </source>
</evidence>
<dbReference type="PROSITE" id="PS50893">
    <property type="entry name" value="ABC_TRANSPORTER_2"/>
    <property type="match status" value="1"/>
</dbReference>
<dbReference type="InterPro" id="IPR017871">
    <property type="entry name" value="ABC_transporter-like_CS"/>
</dbReference>
<evidence type="ECO:0000256" key="12">
    <source>
        <dbReference type="ARBA" id="ARBA00038850"/>
    </source>
</evidence>
<dbReference type="Proteomes" id="UP001139648">
    <property type="component" value="Unassembled WGS sequence"/>
</dbReference>
<dbReference type="Pfam" id="PF00005">
    <property type="entry name" value="ABC_tran"/>
    <property type="match status" value="1"/>
</dbReference>
<evidence type="ECO:0000256" key="9">
    <source>
        <dbReference type="ARBA" id="ARBA00022970"/>
    </source>
</evidence>
<dbReference type="PROSITE" id="PS00211">
    <property type="entry name" value="ABC_TRANSPORTER_1"/>
    <property type="match status" value="1"/>
</dbReference>
<dbReference type="SUPFAM" id="SSF52540">
    <property type="entry name" value="P-loop containing nucleoside triphosphate hydrolases"/>
    <property type="match status" value="1"/>
</dbReference>
<evidence type="ECO:0000256" key="8">
    <source>
        <dbReference type="ARBA" id="ARBA00022840"/>
    </source>
</evidence>
<dbReference type="EMBL" id="JAMZEB010000002">
    <property type="protein sequence ID" value="MCP2354743.1"/>
    <property type="molecule type" value="Genomic_DNA"/>
</dbReference>
<dbReference type="InterPro" id="IPR003439">
    <property type="entry name" value="ABC_transporter-like_ATP-bd"/>
</dbReference>
<evidence type="ECO:0000256" key="10">
    <source>
        <dbReference type="ARBA" id="ARBA00022989"/>
    </source>
</evidence>
<dbReference type="AlphaFoldDB" id="A0A9X2JZE1"/>
<accession>A0A9X2JZE1</accession>
<feature type="transmembrane region" description="Helical" evidence="14">
    <location>
        <begin position="66"/>
        <end position="93"/>
    </location>
</feature>
<evidence type="ECO:0000313" key="18">
    <source>
        <dbReference type="Proteomes" id="UP001139648"/>
    </source>
</evidence>
<keyword evidence="5" id="KW-1003">Cell membrane</keyword>
<reference evidence="17" key="1">
    <citation type="submission" date="2022-06" db="EMBL/GenBank/DDBJ databases">
        <title>Sequencing the genomes of 1000 actinobacteria strains.</title>
        <authorList>
            <person name="Klenk H.-P."/>
        </authorList>
    </citation>
    <scope>NUCLEOTIDE SEQUENCE</scope>
    <source>
        <strain evidence="17">DSM 46694</strain>
    </source>
</reference>
<dbReference type="InterPro" id="IPR050086">
    <property type="entry name" value="MetN_ABC_transporter-like"/>
</dbReference>
<dbReference type="SUPFAM" id="SSF161098">
    <property type="entry name" value="MetI-like"/>
    <property type="match status" value="1"/>
</dbReference>
<feature type="domain" description="ABC transmembrane type-1" evidence="16">
    <location>
        <begin position="69"/>
        <end position="276"/>
    </location>
</feature>
<keyword evidence="6 14" id="KW-0812">Transmembrane</keyword>
<dbReference type="GO" id="GO:0015426">
    <property type="term" value="F:ATPase-coupled polar amino acid-transporter activity"/>
    <property type="evidence" value="ECO:0007669"/>
    <property type="project" value="UniProtKB-EC"/>
</dbReference>
<dbReference type="EC" id="7.4.2.1" evidence="12"/>
<comment type="catalytic activity">
    <reaction evidence="13">
        <text>a polar amino acid(out) + ATP + H2O = a polar amino acid(in) + ADP + phosphate + H(+)</text>
        <dbReference type="Rhea" id="RHEA:14673"/>
        <dbReference type="ChEBI" id="CHEBI:15377"/>
        <dbReference type="ChEBI" id="CHEBI:15378"/>
        <dbReference type="ChEBI" id="CHEBI:30616"/>
        <dbReference type="ChEBI" id="CHEBI:43474"/>
        <dbReference type="ChEBI" id="CHEBI:62031"/>
        <dbReference type="ChEBI" id="CHEBI:456216"/>
        <dbReference type="EC" id="7.4.2.1"/>
    </reaction>
    <physiologicalReaction direction="left-to-right" evidence="13">
        <dbReference type="Rhea" id="RHEA:14674"/>
    </physiologicalReaction>
</comment>
<keyword evidence="7" id="KW-0547">Nucleotide-binding</keyword>
<comment type="caution">
    <text evidence="17">The sequence shown here is derived from an EMBL/GenBank/DDBJ whole genome shotgun (WGS) entry which is preliminary data.</text>
</comment>
<name>A0A9X2JZE1_9ACTN</name>
<dbReference type="InterPro" id="IPR010065">
    <property type="entry name" value="AA_ABC_transptr_permease_3TM"/>
</dbReference>
<gene>
    <name evidence="17" type="ORF">HD597_001763</name>
</gene>
<evidence type="ECO:0000256" key="3">
    <source>
        <dbReference type="ARBA" id="ARBA00005417"/>
    </source>
</evidence>
<dbReference type="InterPro" id="IPR003593">
    <property type="entry name" value="AAA+_ATPase"/>
</dbReference>
<feature type="transmembrane region" description="Helical" evidence="14">
    <location>
        <begin position="254"/>
        <end position="275"/>
    </location>
</feature>
<evidence type="ECO:0000259" key="16">
    <source>
        <dbReference type="PROSITE" id="PS50928"/>
    </source>
</evidence>
<dbReference type="NCBIfam" id="TIGR01726">
    <property type="entry name" value="HEQRo_perm_3TM"/>
    <property type="match status" value="1"/>
</dbReference>
<evidence type="ECO:0000256" key="14">
    <source>
        <dbReference type="RuleBase" id="RU363032"/>
    </source>
</evidence>
<evidence type="ECO:0000256" key="11">
    <source>
        <dbReference type="ARBA" id="ARBA00023136"/>
    </source>
</evidence>
<evidence type="ECO:0000256" key="6">
    <source>
        <dbReference type="ARBA" id="ARBA00022692"/>
    </source>
</evidence>
<sequence length="579" mass="62928">MAADTAPAPTGERPPPVTVVPVRRYGRWAAAALVAYLLFALGWSLWHNPNLDVASIRQYLFAPSILHGLAVTVELTLVAMGIGIAGGVLLAVMRLSDNRVLSAVAWGYIWFFRGTPLLVQIIFWGFLGALYPNLFVGIPLTGVVFGSVPTSSLIGAATAAVLALATNEAAYCAELVRAAIISVDGGQREAAMSLGMSSGRRMRFVILPQAMRVLIPTLGNEAISMLKMTALVSVISGRDLMTSVQQIYQQNFKIMPLLVVASLWYLLLTSILSIGQHYVERYFGRGFGVRPSAAHERRARRRAAARARARATAPADYGTAPDHVDGEPMVRAEQVWKWFGSTDVLRGVDLTVHPRQTLVLLGPSGSGKSTLLRCVNALERPDSGLLEVEGRRVGLREAGGRLHEMTEKELCRQRARIGMVFQRFNLFPHMTALENVMLGPRRVLGLSRERAEAEAERLLTRVGLRDKLDAYPGQLSGGQQQRVAIARALAMKPHVMLFDEPTSALDPELVGEVLDVMKDLARQGMTMIVATHEIGFAKEVADTVAMLDGGVIIESGPPGECLVAPKEERTKAFLSKVLA</sequence>